<name>A0A396ZA74_9LEPT</name>
<accession>A0A396ZA74</accession>
<comment type="caution">
    <text evidence="1">The sequence shown here is derived from an EMBL/GenBank/DDBJ whole genome shotgun (WGS) entry which is preliminary data.</text>
</comment>
<reference evidence="2" key="1">
    <citation type="submission" date="2018-05" db="EMBL/GenBank/DDBJ databases">
        <title>Leptospira yasudae sp. nov. and Leptospira stimsonii sp. nov., two pathogenic species of the genus Leptospira isolated from environmental sources.</title>
        <authorList>
            <person name="Casanovas-Massana A."/>
            <person name="Hamond C."/>
            <person name="Santos L.A."/>
            <person name="Hacker K.P."/>
            <person name="Balassiano I."/>
            <person name="Medeiros M.A."/>
            <person name="Reis M.G."/>
            <person name="Ko A.I."/>
            <person name="Wunder E.A."/>
        </authorList>
    </citation>
    <scope>NUCLEOTIDE SEQUENCE [LARGE SCALE GENOMIC DNA]</scope>
    <source>
        <strain evidence="2">Yale</strain>
    </source>
</reference>
<dbReference type="EMBL" id="QHCT01000001">
    <property type="protein sequence ID" value="RHX92492.1"/>
    <property type="molecule type" value="Genomic_DNA"/>
</dbReference>
<sequence length="81" mass="9805">MESEFNVDKKLLSLLRKFEFFSLCRCSDIRDSSEILLVADLKSVFRSPRDFCILSWKKLYSRVRSSVQKFFFVHRREETLF</sequence>
<organism evidence="1 2">
    <name type="scientific">Leptospira stimsonii</name>
    <dbReference type="NCBI Taxonomy" id="2202203"/>
    <lineage>
        <taxon>Bacteria</taxon>
        <taxon>Pseudomonadati</taxon>
        <taxon>Spirochaetota</taxon>
        <taxon>Spirochaetia</taxon>
        <taxon>Leptospirales</taxon>
        <taxon>Leptospiraceae</taxon>
        <taxon>Leptospira</taxon>
    </lineage>
</organism>
<gene>
    <name evidence="1" type="ORF">DLM75_04710</name>
</gene>
<dbReference type="AlphaFoldDB" id="A0A396ZA74"/>
<proteinExistence type="predicted"/>
<protein>
    <submittedName>
        <fullName evidence="1">Uncharacterized protein</fullName>
    </submittedName>
</protein>
<evidence type="ECO:0000313" key="1">
    <source>
        <dbReference type="EMBL" id="RHX92492.1"/>
    </source>
</evidence>
<dbReference type="Proteomes" id="UP000265798">
    <property type="component" value="Unassembled WGS sequence"/>
</dbReference>
<evidence type="ECO:0000313" key="2">
    <source>
        <dbReference type="Proteomes" id="UP000265798"/>
    </source>
</evidence>